<dbReference type="EMBL" id="CP017269">
    <property type="protein sequence ID" value="AOT72298.1"/>
    <property type="molecule type" value="Genomic_DNA"/>
</dbReference>
<protein>
    <submittedName>
        <fullName evidence="1">Uncharacterized protein</fullName>
    </submittedName>
</protein>
<reference evidence="1 2" key="1">
    <citation type="submission" date="2016-09" db="EMBL/GenBank/DDBJ databases">
        <title>Genomic analysis reveals versatility of anaerobic energy metabolism of Geosporobacter ferrireducens IRF9 of phylum Firmicutes.</title>
        <authorList>
            <person name="Kim S.-J."/>
        </authorList>
    </citation>
    <scope>NUCLEOTIDE SEQUENCE [LARGE SCALE GENOMIC DNA]</scope>
    <source>
        <strain evidence="1 2">IRF9</strain>
    </source>
</reference>
<dbReference type="RefSeq" id="WP_069980607.1">
    <property type="nucleotide sequence ID" value="NZ_CP017269.1"/>
</dbReference>
<dbReference type="AlphaFoldDB" id="A0A1D8GN13"/>
<gene>
    <name evidence="1" type="ORF">Gferi_23770</name>
</gene>
<accession>A0A1D8GN13</accession>
<dbReference type="Proteomes" id="UP000095743">
    <property type="component" value="Chromosome"/>
</dbReference>
<organism evidence="1 2">
    <name type="scientific">Geosporobacter ferrireducens</name>
    <dbReference type="NCBI Taxonomy" id="1424294"/>
    <lineage>
        <taxon>Bacteria</taxon>
        <taxon>Bacillati</taxon>
        <taxon>Bacillota</taxon>
        <taxon>Clostridia</taxon>
        <taxon>Peptostreptococcales</taxon>
        <taxon>Thermotaleaceae</taxon>
        <taxon>Geosporobacter</taxon>
    </lineage>
</organism>
<evidence type="ECO:0000313" key="2">
    <source>
        <dbReference type="Proteomes" id="UP000095743"/>
    </source>
</evidence>
<dbReference type="OrthoDB" id="9832273at2"/>
<evidence type="ECO:0000313" key="1">
    <source>
        <dbReference type="EMBL" id="AOT72298.1"/>
    </source>
</evidence>
<proteinExistence type="predicted"/>
<keyword evidence="2" id="KW-1185">Reference proteome</keyword>
<name>A0A1D8GN13_9FIRM</name>
<dbReference type="KEGG" id="gfe:Gferi_23770"/>
<sequence>MDMQSLEIRSNLPIISKNQNTESVQNDLKVEKNFGKALREKQIDSIKEDIFNRFNINVGAMSGKVECHIPEDVLYRMNTDTALKKKVYDMLSDYSSDKFKMTMQTLNPPVKKCILIFDDTGEVTATLEPDVAKESTGTSGDSKNKKKARAINEIRVFLHNDIQELYIRPETCGVISAGYKKKDID</sequence>